<dbReference type="Pfam" id="PF00150">
    <property type="entry name" value="Cellulase"/>
    <property type="match status" value="1"/>
</dbReference>
<protein>
    <submittedName>
        <fullName evidence="7">Glycoside hydrolase superfamily</fullName>
    </submittedName>
</protein>
<comment type="caution">
    <text evidence="7">The sequence shown here is derived from an EMBL/GenBank/DDBJ whole genome shotgun (WGS) entry which is preliminary data.</text>
</comment>
<feature type="domain" description="Glycoside hydrolase family 5" evidence="6">
    <location>
        <begin position="89"/>
        <end position="245"/>
    </location>
</feature>
<reference evidence="7" key="1">
    <citation type="submission" date="2023-02" db="EMBL/GenBank/DDBJ databases">
        <title>Identification and recombinant expression of a fungal hydrolase from Papiliotrema laurentii that hydrolyzes apple cutin and clears colloidal polyester polyurethane.</title>
        <authorList>
            <consortium name="DOE Joint Genome Institute"/>
            <person name="Roman V.A."/>
            <person name="Bojanowski C."/>
            <person name="Crable B.R."/>
            <person name="Wagner D.N."/>
            <person name="Hung C.S."/>
            <person name="Nadeau L.J."/>
            <person name="Schratz L."/>
            <person name="Haridas S."/>
            <person name="Pangilinan J."/>
            <person name="Lipzen A."/>
            <person name="Na H."/>
            <person name="Yan M."/>
            <person name="Ng V."/>
            <person name="Grigoriev I.V."/>
            <person name="Spatafora J.W."/>
            <person name="Barlow D."/>
            <person name="Biffinger J."/>
            <person name="Kelley-Loughnane N."/>
            <person name="Varaljay V.A."/>
            <person name="Crookes-Goodson W.J."/>
        </authorList>
    </citation>
    <scope>NUCLEOTIDE SEQUENCE</scope>
    <source>
        <strain evidence="7">5307AH</strain>
    </source>
</reference>
<sequence length="428" mass="48785">MRVQLHPRALALLAHLALAAPLFGDSASEGREARNLHRRFDYDHDKIRGVNLGGWFVIEPFLTPTLFNNTGNPAIVDEWTFCQLQDRETAESALRHHWDTFITADDFVEIAAAGLDHVRIPVGYWMLDVEGTEPYIQGSEEFLDRAIGWAQENGIQVLIDLHGAPGSQNGNDHSGHLGPIDWPHDPVYVDRTVEVIRTLAAKYGSPPYSDTVTMIELLNEPAISVSDEMAKVTKQYYLDAYEAARWPWGREAGNQTDLIIVFHDGFRELMYWDGFLTGDGFEKVWIDDHYYQVFGVRDANVTAEQHIRRVCEEQNNFATSPFPSISGEFSIYVPPCTPAERHSALGNVGTCDKSEPNGETDYATFTQAYFDLQVELFENVGQGRGWFYYTWKSEDWEEWSYKTSRVLGWIPFRPWEHHFHLNTVCAAA</sequence>
<accession>A0AAD9FPQ1</accession>
<dbReference type="GO" id="GO:0008422">
    <property type="term" value="F:beta-glucosidase activity"/>
    <property type="evidence" value="ECO:0007669"/>
    <property type="project" value="TreeGrafter"/>
</dbReference>
<dbReference type="EMBL" id="JAODAN010000005">
    <property type="protein sequence ID" value="KAK1924056.1"/>
    <property type="molecule type" value="Genomic_DNA"/>
</dbReference>
<feature type="chain" id="PRO_5041911107" evidence="5">
    <location>
        <begin position="20"/>
        <end position="428"/>
    </location>
</feature>
<evidence type="ECO:0000259" key="6">
    <source>
        <dbReference type="Pfam" id="PF00150"/>
    </source>
</evidence>
<name>A0AAD9FPQ1_PAPLA</name>
<evidence type="ECO:0000313" key="7">
    <source>
        <dbReference type="EMBL" id="KAK1924056.1"/>
    </source>
</evidence>
<dbReference type="InterPro" id="IPR001547">
    <property type="entry name" value="Glyco_hydro_5"/>
</dbReference>
<organism evidence="7 8">
    <name type="scientific">Papiliotrema laurentii</name>
    <name type="common">Cryptococcus laurentii</name>
    <dbReference type="NCBI Taxonomy" id="5418"/>
    <lineage>
        <taxon>Eukaryota</taxon>
        <taxon>Fungi</taxon>
        <taxon>Dikarya</taxon>
        <taxon>Basidiomycota</taxon>
        <taxon>Agaricomycotina</taxon>
        <taxon>Tremellomycetes</taxon>
        <taxon>Tremellales</taxon>
        <taxon>Rhynchogastremaceae</taxon>
        <taxon>Papiliotrema</taxon>
    </lineage>
</organism>
<dbReference type="PANTHER" id="PTHR31297">
    <property type="entry name" value="GLUCAN ENDO-1,6-BETA-GLUCOSIDASE B"/>
    <property type="match status" value="1"/>
</dbReference>
<proteinExistence type="inferred from homology"/>
<evidence type="ECO:0000256" key="5">
    <source>
        <dbReference type="SAM" id="SignalP"/>
    </source>
</evidence>
<dbReference type="Proteomes" id="UP001182556">
    <property type="component" value="Unassembled WGS sequence"/>
</dbReference>
<evidence type="ECO:0000313" key="8">
    <source>
        <dbReference type="Proteomes" id="UP001182556"/>
    </source>
</evidence>
<keyword evidence="2 4" id="KW-0378">Hydrolase</keyword>
<feature type="signal peptide" evidence="5">
    <location>
        <begin position="1"/>
        <end position="19"/>
    </location>
</feature>
<evidence type="ECO:0000256" key="3">
    <source>
        <dbReference type="ARBA" id="ARBA00023295"/>
    </source>
</evidence>
<keyword evidence="5" id="KW-0732">Signal</keyword>
<evidence type="ECO:0000256" key="4">
    <source>
        <dbReference type="RuleBase" id="RU361153"/>
    </source>
</evidence>
<dbReference type="PANTHER" id="PTHR31297:SF42">
    <property type="entry name" value="GLYCOSIDE HYDROLASE FAMILY 5 DOMAIN-CONTAINING PROTEIN"/>
    <property type="match status" value="1"/>
</dbReference>
<dbReference type="GO" id="GO:0005576">
    <property type="term" value="C:extracellular region"/>
    <property type="evidence" value="ECO:0007669"/>
    <property type="project" value="TreeGrafter"/>
</dbReference>
<comment type="similarity">
    <text evidence="1 4">Belongs to the glycosyl hydrolase 5 (cellulase A) family.</text>
</comment>
<gene>
    <name evidence="7" type="ORF">DB88DRAFT_463552</name>
</gene>
<dbReference type="GO" id="GO:0009986">
    <property type="term" value="C:cell surface"/>
    <property type="evidence" value="ECO:0007669"/>
    <property type="project" value="TreeGrafter"/>
</dbReference>
<keyword evidence="8" id="KW-1185">Reference proteome</keyword>
<evidence type="ECO:0000256" key="1">
    <source>
        <dbReference type="ARBA" id="ARBA00005641"/>
    </source>
</evidence>
<keyword evidence="3 4" id="KW-0326">Glycosidase</keyword>
<dbReference type="InterPro" id="IPR017853">
    <property type="entry name" value="GH"/>
</dbReference>
<dbReference type="Gene3D" id="3.20.20.80">
    <property type="entry name" value="Glycosidases"/>
    <property type="match status" value="1"/>
</dbReference>
<dbReference type="GO" id="GO:0009251">
    <property type="term" value="P:glucan catabolic process"/>
    <property type="evidence" value="ECO:0007669"/>
    <property type="project" value="TreeGrafter"/>
</dbReference>
<evidence type="ECO:0000256" key="2">
    <source>
        <dbReference type="ARBA" id="ARBA00022801"/>
    </source>
</evidence>
<dbReference type="AlphaFoldDB" id="A0AAD9FPQ1"/>
<dbReference type="InterPro" id="IPR050386">
    <property type="entry name" value="Glycosyl_hydrolase_5"/>
</dbReference>
<dbReference type="SUPFAM" id="SSF51445">
    <property type="entry name" value="(Trans)glycosidases"/>
    <property type="match status" value="1"/>
</dbReference>